<protein>
    <submittedName>
        <fullName evidence="3">Uncharacterized protein</fullName>
    </submittedName>
</protein>
<dbReference type="OMA" id="KNLHHDI"/>
<dbReference type="Gramene" id="TraesWEE_scaffold_073284_01G000300.1">
    <property type="protein sequence ID" value="TraesWEE_scaffold_073284_01G000300.1"/>
    <property type="gene ID" value="TraesWEE_scaffold_073284_01G000300"/>
</dbReference>
<dbReference type="Gramene" id="TraesCS7D02G094800.1">
    <property type="protein sequence ID" value="TraesCS7D02G094800.1"/>
    <property type="gene ID" value="TraesCS7D02G094800"/>
</dbReference>
<sequence length="454" mass="51022">MCQGRNAGQWSSQLPFKVSLDCQLCTASLPDKLSLLFPCTKCLQIPAMDHQTKFAVQKIVVSLHSADEILENILDRASEEKAEIISCRSNLDPKDGLEFLGLEAHNIHDLAKEVEIRLSECREKERKERCRMESMISSLKKENQDIRSMLEVAVTEKEVVENSLRVLKGDGDQRRSSILQIAEKGLQKVGFGFIMEVISGESEGDDMSGSSASAASNGRESKQEVDSLASMVSKTLKNLHHDINDLRQALDESRSGCDHLQLLAAQQAQKIIKHESHIQDLREREILLLQSVEELNVGVKEVEQEAARWKEACALEVEAGKAAIKELNQEVTLLREELRRVKADLDAANSKIQLKEKLAASAMAAQAAADACLKLADSRSAGLQQRIEELTRQIEQEDTHARKGRDSARRRIRYACWPWQRLRVISASSRARTWFVDQNGRLLPRTEAPLQMRI</sequence>
<evidence type="ECO:0000313" key="3">
    <source>
        <dbReference type="EnsemblPlants" id="TraesCS7D02G094800.1"/>
    </source>
</evidence>
<evidence type="ECO:0000256" key="1">
    <source>
        <dbReference type="SAM" id="Coils"/>
    </source>
</evidence>
<dbReference type="InterPro" id="IPR040300">
    <property type="entry name" value="At3g49055-like"/>
</dbReference>
<name>A0A3B6TDF7_WHEAT</name>
<dbReference type="Gramene" id="TraesCAD_scaffold_085889_01G000200.1">
    <property type="protein sequence ID" value="TraesCAD_scaffold_085889_01G000200.1"/>
    <property type="gene ID" value="TraesCAD_scaffold_085889_01G000200"/>
</dbReference>
<dbReference type="PANTHER" id="PTHR34937">
    <property type="entry name" value="OS08G0559800 PROTEIN"/>
    <property type="match status" value="1"/>
</dbReference>
<dbReference type="AlphaFoldDB" id="A0A3B6TDF7"/>
<evidence type="ECO:0000256" key="2">
    <source>
        <dbReference type="SAM" id="MobiDB-lite"/>
    </source>
</evidence>
<evidence type="ECO:0000313" key="4">
    <source>
        <dbReference type="Proteomes" id="UP000019116"/>
    </source>
</evidence>
<reference evidence="3" key="2">
    <citation type="submission" date="2018-10" db="UniProtKB">
        <authorList>
            <consortium name="EnsemblPlants"/>
        </authorList>
    </citation>
    <scope>IDENTIFICATION</scope>
</reference>
<dbReference type="Gramene" id="TraesCS7D03G0215300.1">
    <property type="protein sequence ID" value="TraesCS7D03G0215300.1.CDS"/>
    <property type="gene ID" value="TraesCS7D03G0215300"/>
</dbReference>
<keyword evidence="1" id="KW-0175">Coiled coil</keyword>
<dbReference type="PaxDb" id="4565-Traes_4AL_E1EB300FA.1"/>
<dbReference type="Gramene" id="TraesKAR7D01G0044110.1">
    <property type="protein sequence ID" value="cds.TraesKAR7D01G0044110.1"/>
    <property type="gene ID" value="TraesKAR7D01G0044110"/>
</dbReference>
<dbReference type="PANTHER" id="PTHR34937:SF2">
    <property type="entry name" value="OS08G0559800 PROTEIN"/>
    <property type="match status" value="1"/>
</dbReference>
<dbReference type="EnsemblPlants" id="TraesCS7D02G094800.1">
    <property type="protein sequence ID" value="TraesCS7D02G094800.1"/>
    <property type="gene ID" value="TraesCS7D02G094800"/>
</dbReference>
<feature type="coiled-coil region" evidence="1">
    <location>
        <begin position="264"/>
        <end position="400"/>
    </location>
</feature>
<reference evidence="3" key="1">
    <citation type="submission" date="2018-08" db="EMBL/GenBank/DDBJ databases">
        <authorList>
            <person name="Rossello M."/>
        </authorList>
    </citation>
    <scope>NUCLEOTIDE SEQUENCE [LARGE SCALE GENOMIC DNA]</scope>
    <source>
        <strain evidence="3">cv. Chinese Spring</strain>
    </source>
</reference>
<gene>
    <name evidence="3" type="primary">LOC123169992</name>
</gene>
<dbReference type="Proteomes" id="UP000019116">
    <property type="component" value="Chromosome 7D"/>
</dbReference>
<organism evidence="3">
    <name type="scientific">Triticum aestivum</name>
    <name type="common">Wheat</name>
    <dbReference type="NCBI Taxonomy" id="4565"/>
    <lineage>
        <taxon>Eukaryota</taxon>
        <taxon>Viridiplantae</taxon>
        <taxon>Streptophyta</taxon>
        <taxon>Embryophyta</taxon>
        <taxon>Tracheophyta</taxon>
        <taxon>Spermatophyta</taxon>
        <taxon>Magnoliopsida</taxon>
        <taxon>Liliopsida</taxon>
        <taxon>Poales</taxon>
        <taxon>Poaceae</taxon>
        <taxon>BOP clade</taxon>
        <taxon>Pooideae</taxon>
        <taxon>Triticodae</taxon>
        <taxon>Triticeae</taxon>
        <taxon>Triticinae</taxon>
        <taxon>Triticum</taxon>
    </lineage>
</organism>
<accession>A0A3B6TDF7</accession>
<dbReference type="Gramene" id="TraesCLE_scaffold_079738_01G000300.1">
    <property type="protein sequence ID" value="TraesCLE_scaffold_079738_01G000300.1"/>
    <property type="gene ID" value="TraesCLE_scaffold_079738_01G000300"/>
</dbReference>
<proteinExistence type="predicted"/>
<dbReference type="SMR" id="A0A3B6TDF7"/>
<keyword evidence="4" id="KW-1185">Reference proteome</keyword>
<dbReference type="OrthoDB" id="1925974at2759"/>
<dbReference type="Gramene" id="TraesROB_scaffold_095765_01G000300.1">
    <property type="protein sequence ID" value="TraesROB_scaffold_095765_01G000300.1"/>
    <property type="gene ID" value="TraesROB_scaffold_095765_01G000300"/>
</dbReference>
<feature type="compositionally biased region" description="Low complexity" evidence="2">
    <location>
        <begin position="207"/>
        <end position="218"/>
    </location>
</feature>
<feature type="region of interest" description="Disordered" evidence="2">
    <location>
        <begin position="202"/>
        <end position="227"/>
    </location>
</feature>